<reference evidence="1" key="1">
    <citation type="submission" date="2018-05" db="EMBL/GenBank/DDBJ databases">
        <authorList>
            <person name="Lanie J.A."/>
            <person name="Ng W.-L."/>
            <person name="Kazmierczak K.M."/>
            <person name="Andrzejewski T.M."/>
            <person name="Davidsen T.M."/>
            <person name="Wayne K.J."/>
            <person name="Tettelin H."/>
            <person name="Glass J.I."/>
            <person name="Rusch D."/>
            <person name="Podicherti R."/>
            <person name="Tsui H.-C.T."/>
            <person name="Winkler M.E."/>
        </authorList>
    </citation>
    <scope>NUCLEOTIDE SEQUENCE</scope>
</reference>
<dbReference type="EMBL" id="UINC01222543">
    <property type="protein sequence ID" value="SVE51374.1"/>
    <property type="molecule type" value="Genomic_DNA"/>
</dbReference>
<dbReference type="AlphaFoldDB" id="A0A383E464"/>
<proteinExistence type="predicted"/>
<sequence length="85" mass="9525">MPRMAIRMGLSPESVNQHPEAGALWKSGRFPREPLIAQADYFAIVEYYKARAPEEALAQKPVAPIGLELKQFTARPSRFRRSVGA</sequence>
<organism evidence="1">
    <name type="scientific">marine metagenome</name>
    <dbReference type="NCBI Taxonomy" id="408172"/>
    <lineage>
        <taxon>unclassified sequences</taxon>
        <taxon>metagenomes</taxon>
        <taxon>ecological metagenomes</taxon>
    </lineage>
</organism>
<gene>
    <name evidence="1" type="ORF">METZ01_LOCUS504228</name>
</gene>
<name>A0A383E464_9ZZZZ</name>
<evidence type="ECO:0000313" key="1">
    <source>
        <dbReference type="EMBL" id="SVE51374.1"/>
    </source>
</evidence>
<feature type="non-terminal residue" evidence="1">
    <location>
        <position position="85"/>
    </location>
</feature>
<protein>
    <submittedName>
        <fullName evidence="1">Uncharacterized protein</fullName>
    </submittedName>
</protein>
<accession>A0A383E464</accession>